<dbReference type="InterPro" id="IPR002625">
    <property type="entry name" value="Smr_dom"/>
</dbReference>
<dbReference type="Pfam" id="PF01713">
    <property type="entry name" value="Smr"/>
    <property type="match status" value="1"/>
</dbReference>
<evidence type="ECO:0000313" key="3">
    <source>
        <dbReference type="Proteomes" id="UP000000528"/>
    </source>
</evidence>
<dbReference type="eggNOG" id="ENOG5031YWY">
    <property type="taxonomic scope" value="Bacteria"/>
</dbReference>
<dbReference type="InterPro" id="IPR036063">
    <property type="entry name" value="Smr_dom_sf"/>
</dbReference>
<gene>
    <name evidence="2" type="ordered locus">MYPU_6140</name>
</gene>
<evidence type="ECO:0000259" key="1">
    <source>
        <dbReference type="PROSITE" id="PS50828"/>
    </source>
</evidence>
<evidence type="ECO:0000313" key="2">
    <source>
        <dbReference type="EMBL" id="CAC13787.1"/>
    </source>
</evidence>
<dbReference type="Proteomes" id="UP000000528">
    <property type="component" value="Chromosome"/>
</dbReference>
<proteinExistence type="predicted"/>
<dbReference type="AlphaFoldDB" id="Q98PV5"/>
<dbReference type="PROSITE" id="PS50828">
    <property type="entry name" value="SMR"/>
    <property type="match status" value="1"/>
</dbReference>
<accession>Q98PV5</accession>
<reference evidence="2 3" key="1">
    <citation type="journal article" date="2001" name="Nucleic Acids Res.">
        <title>The complete genome sequence of the murine respiratory pathogen Mycoplasma pulmonis.</title>
        <authorList>
            <person name="Chambaud I."/>
            <person name="Heilig R."/>
            <person name="Ferris S."/>
            <person name="Barbe V."/>
            <person name="Samson D."/>
            <person name="Galisson F."/>
            <person name="Moszer I."/>
            <person name="Dybvig K."/>
            <person name="Wroblewski H."/>
            <person name="Viari A."/>
            <person name="Rocha E.P.C."/>
            <person name="Blanchard A."/>
        </authorList>
    </citation>
    <scope>NUCLEOTIDE SEQUENCE [LARGE SCALE GENOMIC DNA]</scope>
    <source>
        <strain evidence="2 3">UAB CTIP</strain>
    </source>
</reference>
<keyword evidence="3" id="KW-1185">Reference proteome</keyword>
<name>Q98PV5_MYCPU</name>
<dbReference type="SUPFAM" id="SSF160443">
    <property type="entry name" value="SMR domain-like"/>
    <property type="match status" value="1"/>
</dbReference>
<organism evidence="3">
    <name type="scientific">Mycoplasmopsis pulmonis (strain UAB CTIP)</name>
    <name type="common">Mycoplasma pulmonis</name>
    <dbReference type="NCBI Taxonomy" id="272635"/>
    <lineage>
        <taxon>Bacteria</taxon>
        <taxon>Bacillati</taxon>
        <taxon>Mycoplasmatota</taxon>
        <taxon>Mycoplasmoidales</taxon>
        <taxon>Metamycoplasmataceae</taxon>
        <taxon>Mycoplasmopsis</taxon>
    </lineage>
</organism>
<dbReference type="PIR" id="F90588">
    <property type="entry name" value="F90588"/>
</dbReference>
<feature type="domain" description="Smr" evidence="1">
    <location>
        <begin position="13"/>
        <end position="84"/>
    </location>
</feature>
<dbReference type="Gene3D" id="3.30.1370.110">
    <property type="match status" value="1"/>
</dbReference>
<dbReference type="HOGENOM" id="CLU_2143108_0_0_14"/>
<sequence>MNMSLDDDFLKVVDLHGLDQQDALGKIINLLFDLENSDDQKVLVITGRGYGVLKQTLEQILDEQDYYYEIQNNGGAYLIYAKHEKTFDFDLIEDYE</sequence>
<dbReference type="KEGG" id="mpu:MYPU_6140"/>
<dbReference type="STRING" id="272635.gene:17577221"/>
<protein>
    <recommendedName>
        <fullName evidence="1">Smr domain-containing protein</fullName>
    </recommendedName>
</protein>
<dbReference type="EMBL" id="AL445565">
    <property type="protein sequence ID" value="CAC13787.1"/>
    <property type="molecule type" value="Genomic_DNA"/>
</dbReference>